<dbReference type="Proteomes" id="UP000008810">
    <property type="component" value="Chromosome 3"/>
</dbReference>
<reference evidence="2" key="3">
    <citation type="submission" date="2018-08" db="UniProtKB">
        <authorList>
            <consortium name="EnsemblPlants"/>
        </authorList>
    </citation>
    <scope>IDENTIFICATION</scope>
    <source>
        <strain evidence="2">cv. Bd21</strain>
    </source>
</reference>
<dbReference type="EMBL" id="CM000882">
    <property type="protein sequence ID" value="PNT67536.1"/>
    <property type="molecule type" value="Genomic_DNA"/>
</dbReference>
<evidence type="ECO:0000313" key="1">
    <source>
        <dbReference type="EMBL" id="PNT67536.1"/>
    </source>
</evidence>
<sequence length="129" mass="14964">MVFYEICTVCTERRFSPDTESYLSCLVVIYPSTSCPIIILQISWQYSTMQSPAAPSLNQRLHAIDVGRTFHLEAPFKFLFSAGARPRIGRQIVLTRRRLCDSLRKKIVFTHLEDDRQVRMKVIRINPAM</sequence>
<evidence type="ECO:0000313" key="2">
    <source>
        <dbReference type="EnsemblPlants" id="PNT67536"/>
    </source>
</evidence>
<protein>
    <submittedName>
        <fullName evidence="1 2">Uncharacterized protein</fullName>
    </submittedName>
</protein>
<gene>
    <name evidence="1" type="ORF">BRADI_3g28679v3</name>
</gene>
<reference evidence="1" key="2">
    <citation type="submission" date="2017-06" db="EMBL/GenBank/DDBJ databases">
        <title>WGS assembly of Brachypodium distachyon.</title>
        <authorList>
            <consortium name="The International Brachypodium Initiative"/>
            <person name="Lucas S."/>
            <person name="Harmon-Smith M."/>
            <person name="Lail K."/>
            <person name="Tice H."/>
            <person name="Grimwood J."/>
            <person name="Bruce D."/>
            <person name="Barry K."/>
            <person name="Shu S."/>
            <person name="Lindquist E."/>
            <person name="Wang M."/>
            <person name="Pitluck S."/>
            <person name="Vogel J.P."/>
            <person name="Garvin D.F."/>
            <person name="Mockler T.C."/>
            <person name="Schmutz J."/>
            <person name="Rokhsar D."/>
            <person name="Bevan M.W."/>
        </authorList>
    </citation>
    <scope>NUCLEOTIDE SEQUENCE</scope>
    <source>
        <strain evidence="1">Bd21</strain>
    </source>
</reference>
<proteinExistence type="predicted"/>
<reference evidence="1 2" key="1">
    <citation type="journal article" date="2010" name="Nature">
        <title>Genome sequencing and analysis of the model grass Brachypodium distachyon.</title>
        <authorList>
            <consortium name="International Brachypodium Initiative"/>
        </authorList>
    </citation>
    <scope>NUCLEOTIDE SEQUENCE [LARGE SCALE GENOMIC DNA]</scope>
    <source>
        <strain evidence="1 2">Bd21</strain>
    </source>
</reference>
<dbReference type="AlphaFoldDB" id="A0A2K2CZT3"/>
<organism evidence="1">
    <name type="scientific">Brachypodium distachyon</name>
    <name type="common">Purple false brome</name>
    <name type="synonym">Trachynia distachya</name>
    <dbReference type="NCBI Taxonomy" id="15368"/>
    <lineage>
        <taxon>Eukaryota</taxon>
        <taxon>Viridiplantae</taxon>
        <taxon>Streptophyta</taxon>
        <taxon>Embryophyta</taxon>
        <taxon>Tracheophyta</taxon>
        <taxon>Spermatophyta</taxon>
        <taxon>Magnoliopsida</taxon>
        <taxon>Liliopsida</taxon>
        <taxon>Poales</taxon>
        <taxon>Poaceae</taxon>
        <taxon>BOP clade</taxon>
        <taxon>Pooideae</taxon>
        <taxon>Stipodae</taxon>
        <taxon>Brachypodieae</taxon>
        <taxon>Brachypodium</taxon>
    </lineage>
</organism>
<accession>A0A2K2CZT3</accession>
<dbReference type="InParanoid" id="A0A2K2CZT3"/>
<dbReference type="EnsemblPlants" id="PNT67536">
    <property type="protein sequence ID" value="PNT67536"/>
    <property type="gene ID" value="BRADI_3g28679v3"/>
</dbReference>
<name>A0A2K2CZT3_BRADI</name>
<keyword evidence="3" id="KW-1185">Reference proteome</keyword>
<dbReference type="Gramene" id="PNT67536">
    <property type="protein sequence ID" value="PNT67536"/>
    <property type="gene ID" value="BRADI_3g28679v3"/>
</dbReference>
<evidence type="ECO:0000313" key="3">
    <source>
        <dbReference type="Proteomes" id="UP000008810"/>
    </source>
</evidence>